<keyword evidence="2" id="KW-1185">Reference proteome</keyword>
<dbReference type="AlphaFoldDB" id="A0A517DY70"/>
<dbReference type="OrthoDB" id="9801546at2"/>
<gene>
    <name evidence="1" type="ORF">SPTER_37170</name>
</gene>
<accession>A0A517DY70</accession>
<dbReference type="KEGG" id="sted:SPTER_37170"/>
<proteinExistence type="predicted"/>
<dbReference type="InterPro" id="IPR036388">
    <property type="entry name" value="WH-like_DNA-bd_sf"/>
</dbReference>
<reference evidence="1 2" key="1">
    <citation type="submission" date="2019-02" db="EMBL/GenBank/DDBJ databases">
        <title>Closed genome of Sporomusa termitida DSM 4440.</title>
        <authorList>
            <person name="Poehlein A."/>
            <person name="Daniel R."/>
        </authorList>
    </citation>
    <scope>NUCLEOTIDE SEQUENCE [LARGE SCALE GENOMIC DNA]</scope>
    <source>
        <strain evidence="1 2">DSM 4440</strain>
    </source>
</reference>
<dbReference type="RefSeq" id="WP_144351692.1">
    <property type="nucleotide sequence ID" value="NZ_CP036259.1"/>
</dbReference>
<name>A0A517DY70_9FIRM</name>
<dbReference type="Gene3D" id="1.10.10.10">
    <property type="entry name" value="Winged helix-like DNA-binding domain superfamily/Winged helix DNA-binding domain"/>
    <property type="match status" value="1"/>
</dbReference>
<dbReference type="Proteomes" id="UP000320776">
    <property type="component" value="Chromosome"/>
</dbReference>
<dbReference type="InterPro" id="IPR036390">
    <property type="entry name" value="WH_DNA-bd_sf"/>
</dbReference>
<dbReference type="SUPFAM" id="SSF46785">
    <property type="entry name" value="Winged helix' DNA-binding domain"/>
    <property type="match status" value="1"/>
</dbReference>
<protein>
    <submittedName>
        <fullName evidence="1">Uncharacterized protein</fullName>
    </submittedName>
</protein>
<evidence type="ECO:0000313" key="1">
    <source>
        <dbReference type="EMBL" id="QDR82292.1"/>
    </source>
</evidence>
<evidence type="ECO:0000313" key="2">
    <source>
        <dbReference type="Proteomes" id="UP000320776"/>
    </source>
</evidence>
<sequence length="83" mass="9351">MSLDFSNFVSIQLSKEDKRPLYVQLYEYLLELIVSGRLSYGYLLPPVRKLASLLGLIPVLWWGPTNCWNKTAMSFPGPAAAAM</sequence>
<organism evidence="1 2">
    <name type="scientific">Sporomusa termitida</name>
    <dbReference type="NCBI Taxonomy" id="2377"/>
    <lineage>
        <taxon>Bacteria</taxon>
        <taxon>Bacillati</taxon>
        <taxon>Bacillota</taxon>
        <taxon>Negativicutes</taxon>
        <taxon>Selenomonadales</taxon>
        <taxon>Sporomusaceae</taxon>
        <taxon>Sporomusa</taxon>
    </lineage>
</organism>
<dbReference type="EMBL" id="CP036259">
    <property type="protein sequence ID" value="QDR82292.1"/>
    <property type="molecule type" value="Genomic_DNA"/>
</dbReference>